<gene>
    <name evidence="5" type="ORF">ZIOFF_005179</name>
</gene>
<dbReference type="InterPro" id="IPR013083">
    <property type="entry name" value="Znf_RING/FYVE/PHD"/>
</dbReference>
<dbReference type="CDD" id="cd16461">
    <property type="entry name" value="RING-H2_EL5-like"/>
    <property type="match status" value="1"/>
</dbReference>
<accession>A0A8J5M462</accession>
<proteinExistence type="predicted"/>
<dbReference type="EMBL" id="JACMSC010000002">
    <property type="protein sequence ID" value="KAG6531373.1"/>
    <property type="molecule type" value="Genomic_DNA"/>
</dbReference>
<protein>
    <recommendedName>
        <fullName evidence="4">RING-type domain-containing protein</fullName>
    </recommendedName>
</protein>
<evidence type="ECO:0000256" key="3">
    <source>
        <dbReference type="SAM" id="Phobius"/>
    </source>
</evidence>
<feature type="compositionally biased region" description="Polar residues" evidence="2">
    <location>
        <begin position="50"/>
        <end position="62"/>
    </location>
</feature>
<keyword evidence="3" id="KW-1133">Transmembrane helix</keyword>
<evidence type="ECO:0000256" key="1">
    <source>
        <dbReference type="PROSITE-ProRule" id="PRU00175"/>
    </source>
</evidence>
<dbReference type="InterPro" id="IPR001841">
    <property type="entry name" value="Znf_RING"/>
</dbReference>
<feature type="transmembrane region" description="Helical" evidence="3">
    <location>
        <begin position="6"/>
        <end position="30"/>
    </location>
</feature>
<dbReference type="Gene3D" id="3.30.40.10">
    <property type="entry name" value="Zinc/RING finger domain, C3HC4 (zinc finger)"/>
    <property type="match status" value="1"/>
</dbReference>
<evidence type="ECO:0000259" key="4">
    <source>
        <dbReference type="PROSITE" id="PS50089"/>
    </source>
</evidence>
<keyword evidence="1" id="KW-0863">Zinc-finger</keyword>
<sequence length="357" mass="39791">MAEDGGPSSIVIVICTFAAVMFLLIAYYCLKGTFEGPPSSGNRRVIAAASTSRPLNSTSSVSEPGGGDAPSTARAETVLTRLPVFEYSSAVQKKKISCSVCLMDFKDGEKGRFLPRCFHCFHVECIDAWLASHLECPVCRAPEQRGDRAIEVAKEPLKLANEELAPIVKVEPLPTPLVPIEEKVVVVEDDGAKTIKTIEETTIHIVPNHRVNSSSDGVSVYYYLPMFQKLSKFSMIDYDKDKEVHCFSKVVVGLHSHKELNIDPKRIPDDYSMVDFAKFLREAFSLERNATSNIEDLIGKKSKFLIVVKDYVAAMKEYEKCLRDKNNIYNVMRTCQQINEDSQSSTTTSKFYGFGAR</sequence>
<keyword evidence="3" id="KW-0472">Membrane</keyword>
<dbReference type="SMART" id="SM00184">
    <property type="entry name" value="RING"/>
    <property type="match status" value="1"/>
</dbReference>
<dbReference type="GO" id="GO:0008270">
    <property type="term" value="F:zinc ion binding"/>
    <property type="evidence" value="ECO:0007669"/>
    <property type="project" value="UniProtKB-KW"/>
</dbReference>
<feature type="domain" description="RING-type" evidence="4">
    <location>
        <begin position="98"/>
        <end position="140"/>
    </location>
</feature>
<keyword evidence="3" id="KW-0812">Transmembrane</keyword>
<dbReference type="Proteomes" id="UP000734854">
    <property type="component" value="Unassembled WGS sequence"/>
</dbReference>
<feature type="region of interest" description="Disordered" evidence="2">
    <location>
        <begin position="50"/>
        <end position="73"/>
    </location>
</feature>
<evidence type="ECO:0000313" key="5">
    <source>
        <dbReference type="EMBL" id="KAG6531373.1"/>
    </source>
</evidence>
<organism evidence="5 6">
    <name type="scientific">Zingiber officinale</name>
    <name type="common">Ginger</name>
    <name type="synonym">Amomum zingiber</name>
    <dbReference type="NCBI Taxonomy" id="94328"/>
    <lineage>
        <taxon>Eukaryota</taxon>
        <taxon>Viridiplantae</taxon>
        <taxon>Streptophyta</taxon>
        <taxon>Embryophyta</taxon>
        <taxon>Tracheophyta</taxon>
        <taxon>Spermatophyta</taxon>
        <taxon>Magnoliopsida</taxon>
        <taxon>Liliopsida</taxon>
        <taxon>Zingiberales</taxon>
        <taxon>Zingiberaceae</taxon>
        <taxon>Zingiber</taxon>
    </lineage>
</organism>
<keyword evidence="6" id="KW-1185">Reference proteome</keyword>
<keyword evidence="1" id="KW-0479">Metal-binding</keyword>
<evidence type="ECO:0000313" key="6">
    <source>
        <dbReference type="Proteomes" id="UP000734854"/>
    </source>
</evidence>
<keyword evidence="1" id="KW-0862">Zinc</keyword>
<dbReference type="GO" id="GO:0016567">
    <property type="term" value="P:protein ubiquitination"/>
    <property type="evidence" value="ECO:0007669"/>
    <property type="project" value="UniProtKB-UniPathway"/>
</dbReference>
<comment type="caution">
    <text evidence="5">The sequence shown here is derived from an EMBL/GenBank/DDBJ whole genome shotgun (WGS) entry which is preliminary data.</text>
</comment>
<dbReference type="UniPathway" id="UPA00143"/>
<dbReference type="Pfam" id="PF13639">
    <property type="entry name" value="zf-RING_2"/>
    <property type="match status" value="1"/>
</dbReference>
<dbReference type="SUPFAM" id="SSF57850">
    <property type="entry name" value="RING/U-box"/>
    <property type="match status" value="1"/>
</dbReference>
<dbReference type="PANTHER" id="PTHR45676:SF89">
    <property type="entry name" value="RING-TYPE E3 UBIQUITIN TRANSFERASE"/>
    <property type="match status" value="1"/>
</dbReference>
<name>A0A8J5M462_ZINOF</name>
<dbReference type="PROSITE" id="PS50089">
    <property type="entry name" value="ZF_RING_2"/>
    <property type="match status" value="1"/>
</dbReference>
<reference evidence="5 6" key="1">
    <citation type="submission" date="2020-08" db="EMBL/GenBank/DDBJ databases">
        <title>Plant Genome Project.</title>
        <authorList>
            <person name="Zhang R.-G."/>
        </authorList>
    </citation>
    <scope>NUCLEOTIDE SEQUENCE [LARGE SCALE GENOMIC DNA]</scope>
    <source>
        <tissue evidence="5">Rhizome</tissue>
    </source>
</reference>
<dbReference type="PANTHER" id="PTHR45676">
    <property type="entry name" value="RING-H2 FINGER PROTEIN ATL51-RELATED"/>
    <property type="match status" value="1"/>
</dbReference>
<dbReference type="AlphaFoldDB" id="A0A8J5M462"/>
<evidence type="ECO:0000256" key="2">
    <source>
        <dbReference type="SAM" id="MobiDB-lite"/>
    </source>
</evidence>